<evidence type="ECO:0008006" key="5">
    <source>
        <dbReference type="Google" id="ProtNLM"/>
    </source>
</evidence>
<evidence type="ECO:0000313" key="3">
    <source>
        <dbReference type="EMBL" id="CDC03545.1"/>
    </source>
</evidence>
<protein>
    <recommendedName>
        <fullName evidence="5">LPXTG-motif cell wall anchor domain protein</fullName>
    </recommendedName>
</protein>
<keyword evidence="2" id="KW-0732">Signal</keyword>
<dbReference type="AlphaFoldDB" id="R6MXL3"/>
<evidence type="ECO:0000256" key="1">
    <source>
        <dbReference type="SAM" id="Phobius"/>
    </source>
</evidence>
<keyword evidence="1" id="KW-0472">Membrane</keyword>
<evidence type="ECO:0000313" key="4">
    <source>
        <dbReference type="Proteomes" id="UP000018168"/>
    </source>
</evidence>
<feature type="transmembrane region" description="Helical" evidence="1">
    <location>
        <begin position="565"/>
        <end position="583"/>
    </location>
</feature>
<keyword evidence="1" id="KW-1133">Transmembrane helix</keyword>
<evidence type="ECO:0000256" key="2">
    <source>
        <dbReference type="SAM" id="SignalP"/>
    </source>
</evidence>
<feature type="chain" id="PRO_5004414042" description="LPXTG-motif cell wall anchor domain protein" evidence="2">
    <location>
        <begin position="28"/>
        <end position="593"/>
    </location>
</feature>
<dbReference type="EMBL" id="CBEP010000009">
    <property type="protein sequence ID" value="CDC03545.1"/>
    <property type="molecule type" value="Genomic_DNA"/>
</dbReference>
<organism evidence="3 4">
    <name type="scientific">[Clostridium] leptum CAG:27</name>
    <dbReference type="NCBI Taxonomy" id="1263068"/>
    <lineage>
        <taxon>Bacteria</taxon>
        <taxon>Bacillati</taxon>
        <taxon>Bacillota</taxon>
        <taxon>Clostridia</taxon>
        <taxon>Eubacteriales</taxon>
        <taxon>Oscillospiraceae</taxon>
        <taxon>Oscillospiraceae incertae sedis</taxon>
    </lineage>
</organism>
<proteinExistence type="predicted"/>
<feature type="signal peptide" evidence="2">
    <location>
        <begin position="1"/>
        <end position="27"/>
    </location>
</feature>
<name>R6MXL3_9FIRM</name>
<comment type="caution">
    <text evidence="3">The sequence shown here is derived from an EMBL/GenBank/DDBJ whole genome shotgun (WGS) entry which is preliminary data.</text>
</comment>
<gene>
    <name evidence="3" type="ORF">BN578_01547</name>
</gene>
<reference evidence="3" key="1">
    <citation type="submission" date="2012-11" db="EMBL/GenBank/DDBJ databases">
        <title>Dependencies among metagenomic species, viruses, plasmids and units of genetic variation.</title>
        <authorList>
            <person name="Nielsen H.B."/>
            <person name="Almeida M."/>
            <person name="Juncker A.S."/>
            <person name="Rasmussen S."/>
            <person name="Li J."/>
            <person name="Sunagawa S."/>
            <person name="Plichta D."/>
            <person name="Gautier L."/>
            <person name="Le Chatelier E."/>
            <person name="Peletier E."/>
            <person name="Bonde I."/>
            <person name="Nielsen T."/>
            <person name="Manichanh C."/>
            <person name="Arumugam M."/>
            <person name="Batto J."/>
            <person name="Santos M.B.Q.D."/>
            <person name="Blom N."/>
            <person name="Borruel N."/>
            <person name="Burgdorf K.S."/>
            <person name="Boumezbeur F."/>
            <person name="Casellas F."/>
            <person name="Dore J."/>
            <person name="Guarner F."/>
            <person name="Hansen T."/>
            <person name="Hildebrand F."/>
            <person name="Kaas R.S."/>
            <person name="Kennedy S."/>
            <person name="Kristiansen K."/>
            <person name="Kultima J.R."/>
            <person name="Leonard P."/>
            <person name="Levenez F."/>
            <person name="Lund O."/>
            <person name="Moumen B."/>
            <person name="Le Paslier D."/>
            <person name="Pons N."/>
            <person name="Pedersen O."/>
            <person name="Prifti E."/>
            <person name="Qin J."/>
            <person name="Raes J."/>
            <person name="Tap J."/>
            <person name="Tims S."/>
            <person name="Ussery D.W."/>
            <person name="Yamada T."/>
            <person name="MetaHit consortium"/>
            <person name="Renault P."/>
            <person name="Sicheritz-Ponten T."/>
            <person name="Bork P."/>
            <person name="Wang J."/>
            <person name="Brunak S."/>
            <person name="Ehrlich S.D."/>
        </authorList>
    </citation>
    <scope>NUCLEOTIDE SEQUENCE [LARGE SCALE GENOMIC DNA]</scope>
</reference>
<keyword evidence="1" id="KW-0812">Transmembrane</keyword>
<sequence>MKMKKRLLSLLLAAAIALPAIPLTANAAGIQSGQPALTVNQSKVAFAGHEWWVIGYNGDGVYSKENDGHITLLAANLDDDFQNVPFRSGQDSAADGYTKYTDVDGLEHYYANNPGGMEAWTTPNEYAGSTLQQKMESIANGFSKKEQAVISARDLASGATENNNWLYGKTDYIDGMAGQGVANQKLWALSEDEWSAIGNIEVLKYGTWWWLRSPSLDYYSYGTWQGHPLGDSIVDYGALVELDAARPAFSLNLSSVLFTSAADESGKSSATAGGGLIDISSPAGTVKFTMLDESQTLKLGKKATQTGTTFSFSYSGATTGDNQYISCILTDDSGAVKYYGKLTDSSSAASGNLSVPLAGVADGIYTLKIFSEQANGDLYTDFCSEPVTMKVDVSGKDVTVSGFDGEIHKHNWNENAWNSNNTHHWHECTAEDCPVTDNREKDGYAEHTYDQTVAANEYLKSAANCDSPAVYYQSCVCGAFSETADTFTKGIAAGHKISHVEAKTPTANESGNIEYWYCGECGKYFSDEALTKEIKQADTILAATGTTDPDKETDIPQTGDSSHPLVWILLAFVSGGAVLTLSIRNRKKKESAK</sequence>
<dbReference type="Proteomes" id="UP000018168">
    <property type="component" value="Unassembled WGS sequence"/>
</dbReference>
<accession>R6MXL3</accession>